<dbReference type="AlphaFoldDB" id="A0A0P7BLC7"/>
<evidence type="ECO:0008006" key="3">
    <source>
        <dbReference type="Google" id="ProtNLM"/>
    </source>
</evidence>
<evidence type="ECO:0000313" key="1">
    <source>
        <dbReference type="EMBL" id="KPM48059.1"/>
    </source>
</evidence>
<dbReference type="RefSeq" id="WP_055148788.1">
    <property type="nucleotide sequence ID" value="NZ_JXSZ01000009.1"/>
</dbReference>
<evidence type="ECO:0000313" key="2">
    <source>
        <dbReference type="Proteomes" id="UP000050454"/>
    </source>
</evidence>
<gene>
    <name evidence="1" type="ORF">AFM12_12765</name>
</gene>
<dbReference type="EMBL" id="LGTQ01000009">
    <property type="protein sequence ID" value="KPM48059.1"/>
    <property type="molecule type" value="Genomic_DNA"/>
</dbReference>
<dbReference type="OrthoDB" id="9978026at2"/>
<organism evidence="1 2">
    <name type="scientific">Jiulongibacter sediminis</name>
    <dbReference type="NCBI Taxonomy" id="1605367"/>
    <lineage>
        <taxon>Bacteria</taxon>
        <taxon>Pseudomonadati</taxon>
        <taxon>Bacteroidota</taxon>
        <taxon>Cytophagia</taxon>
        <taxon>Cytophagales</taxon>
        <taxon>Leadbetterellaceae</taxon>
        <taxon>Jiulongibacter</taxon>
    </lineage>
</organism>
<proteinExistence type="predicted"/>
<dbReference type="Proteomes" id="UP000050454">
    <property type="component" value="Unassembled WGS sequence"/>
</dbReference>
<comment type="caution">
    <text evidence="1">The sequence shown here is derived from an EMBL/GenBank/DDBJ whole genome shotgun (WGS) entry which is preliminary data.</text>
</comment>
<keyword evidence="2" id="KW-1185">Reference proteome</keyword>
<accession>A0A0P7BLC7</accession>
<dbReference type="PROSITE" id="PS51257">
    <property type="entry name" value="PROKAR_LIPOPROTEIN"/>
    <property type="match status" value="1"/>
</dbReference>
<reference evidence="1 2" key="1">
    <citation type="submission" date="2015-07" db="EMBL/GenBank/DDBJ databases">
        <title>The draft genome sequence of Leadbetterella sp. JN14-9.</title>
        <authorList>
            <person name="Liu Y."/>
            <person name="Du J."/>
            <person name="Shao Z."/>
        </authorList>
    </citation>
    <scope>NUCLEOTIDE SEQUENCE [LARGE SCALE GENOMIC DNA]</scope>
    <source>
        <strain evidence="1 2">JN14-9</strain>
    </source>
</reference>
<name>A0A0P7BLC7_9BACT</name>
<sequence length="169" mass="19355">MTRTLLTLIFISLLSCETLEINDASNILGRWEIESVNFRVDGKEYKVDPAKLYEASMNQLVWEIKENNRIDEVFGGKAFAQNYEYLNSENKITITGYKYYPRIFHLQTAGETLIAMTPEINDPTYDFSHQSWEKNVLIDAAFLLPGKVSQSELNAASSVQQVLTFRKAD</sequence>
<protein>
    <recommendedName>
        <fullName evidence="3">Lipocalin-like domain-containing protein</fullName>
    </recommendedName>
</protein>